<dbReference type="PANTHER" id="PTHR34413:SF2">
    <property type="entry name" value="PROPHAGE TAIL FIBER ASSEMBLY PROTEIN HOMOLOG TFAE-RELATED"/>
    <property type="match status" value="1"/>
</dbReference>
<proteinExistence type="predicted"/>
<evidence type="ECO:0008006" key="3">
    <source>
        <dbReference type="Google" id="ProtNLM"/>
    </source>
</evidence>
<evidence type="ECO:0000313" key="2">
    <source>
        <dbReference type="Proteomes" id="UP000072520"/>
    </source>
</evidence>
<evidence type="ECO:0000313" key="1">
    <source>
        <dbReference type="EMBL" id="KTT00978.1"/>
    </source>
</evidence>
<dbReference type="Pfam" id="PF02413">
    <property type="entry name" value="Caudo_TAP"/>
    <property type="match status" value="1"/>
</dbReference>
<organism evidence="1 2">
    <name type="scientific">Pantoea stewartii</name>
    <dbReference type="NCBI Taxonomy" id="66269"/>
    <lineage>
        <taxon>Bacteria</taxon>
        <taxon>Pseudomonadati</taxon>
        <taxon>Pseudomonadota</taxon>
        <taxon>Gammaproteobacteria</taxon>
        <taxon>Enterobacterales</taxon>
        <taxon>Erwiniaceae</taxon>
        <taxon>Pantoea</taxon>
    </lineage>
</organism>
<protein>
    <recommendedName>
        <fullName evidence="3">Tail fiber assembly protein</fullName>
    </recommendedName>
</protein>
<dbReference type="AlphaFoldDB" id="A0AB34VKC5"/>
<accession>A0AB34VKC5</accession>
<gene>
    <name evidence="1" type="ORF">RSA13_00720</name>
</gene>
<dbReference type="PANTHER" id="PTHR34413">
    <property type="entry name" value="PROPHAGE TAIL FIBER ASSEMBLY PROTEIN HOMOLOG TFAE-RELATED-RELATED"/>
    <property type="match status" value="1"/>
</dbReference>
<comment type="caution">
    <text evidence="1">The sequence shown here is derived from an EMBL/GenBank/DDBJ whole genome shotgun (WGS) entry which is preliminary data.</text>
</comment>
<sequence length="159" mass="18078">MMRFSVSTQGFYPDTIDYGSTLPADVVPITDEQYSTFLKALNMTQNTFVRVYSDAGVLTISEYRPTPYHTWDDQNNKWVINDEGLKSQKVDQVQFAAQMKAELMTGATKQIDPLQDAVDLDMATDEEKMQLTAWRKYRVLLNRVDASAAPDITWPSIPV</sequence>
<dbReference type="Proteomes" id="UP000072520">
    <property type="component" value="Unassembled WGS sequence"/>
</dbReference>
<dbReference type="InterPro" id="IPR003458">
    <property type="entry name" value="Phage_T4_Gp38_tail_assem"/>
</dbReference>
<dbReference type="InterPro" id="IPR051220">
    <property type="entry name" value="TFA_Chaperone"/>
</dbReference>
<dbReference type="EMBL" id="LDSI01000002">
    <property type="protein sequence ID" value="KTT00978.1"/>
    <property type="molecule type" value="Genomic_DNA"/>
</dbReference>
<dbReference type="RefSeq" id="WP_058708034.1">
    <property type="nucleotide sequence ID" value="NZ_LDSI01000002.1"/>
</dbReference>
<name>A0AB34VKC5_9GAMM</name>
<reference evidence="1 2" key="1">
    <citation type="journal article" date="2016" name="Front. Microbiol.">
        <title>Genomic Resource of Rice Seed Associated Bacteria.</title>
        <authorList>
            <person name="Midha S."/>
            <person name="Bansal K."/>
            <person name="Sharma S."/>
            <person name="Kumar N."/>
            <person name="Patil P.P."/>
            <person name="Chaudhry V."/>
            <person name="Patil P.B."/>
        </authorList>
    </citation>
    <scope>NUCLEOTIDE SEQUENCE [LARGE SCALE GENOMIC DNA]</scope>
    <source>
        <strain evidence="1 2">RSA13</strain>
    </source>
</reference>